<dbReference type="AlphaFoldDB" id="A0AA90HC84"/>
<proteinExistence type="predicted"/>
<protein>
    <submittedName>
        <fullName evidence="2">Uncharacterized protein</fullName>
    </submittedName>
</protein>
<comment type="caution">
    <text evidence="2">The sequence shown here is derived from an EMBL/GenBank/DDBJ whole genome shotgun (WGS) entry which is preliminary data.</text>
</comment>
<evidence type="ECO:0000313" key="2">
    <source>
        <dbReference type="EMBL" id="MDI5973984.1"/>
    </source>
</evidence>
<name>A0AA90HC84_9ACTN</name>
<sequence length="42" mass="4575">MPKKTSSGNGRGRSAITGKFVKQSTVKRHPKTTVTESTKKTK</sequence>
<organism evidence="2">
    <name type="scientific">Streptantibioticus silvisoli</name>
    <dbReference type="NCBI Taxonomy" id="2705255"/>
    <lineage>
        <taxon>Bacteria</taxon>
        <taxon>Bacillati</taxon>
        <taxon>Actinomycetota</taxon>
        <taxon>Actinomycetes</taxon>
        <taxon>Kitasatosporales</taxon>
        <taxon>Streptomycetaceae</taxon>
        <taxon>Streptantibioticus</taxon>
    </lineage>
</organism>
<gene>
    <name evidence="2" type="ORF">POF50_032360</name>
</gene>
<dbReference type="EMBL" id="JABXJJ020000057">
    <property type="protein sequence ID" value="MDI5973984.1"/>
    <property type="molecule type" value="Genomic_DNA"/>
</dbReference>
<evidence type="ECO:0000256" key="1">
    <source>
        <dbReference type="SAM" id="MobiDB-lite"/>
    </source>
</evidence>
<feature type="region of interest" description="Disordered" evidence="1">
    <location>
        <begin position="1"/>
        <end position="42"/>
    </location>
</feature>
<reference evidence="2" key="1">
    <citation type="submission" date="2023-05" db="EMBL/GenBank/DDBJ databases">
        <title>Streptantibioticus silvisoli sp. nov., acidotolerant actinomycetes 1 from pine litter.</title>
        <authorList>
            <person name="Swiecimska M."/>
            <person name="Golinska P."/>
            <person name="Sangal V."/>
            <person name="Wachnowicz B."/>
            <person name="Goodfellow M."/>
        </authorList>
    </citation>
    <scope>NUCLEOTIDE SEQUENCE</scope>
    <source>
        <strain evidence="2">SL13</strain>
    </source>
</reference>
<dbReference type="RefSeq" id="WP_271313436.1">
    <property type="nucleotide sequence ID" value="NZ_JABXJJ020000057.1"/>
</dbReference>
<accession>A0AA90HC84</accession>